<keyword evidence="3" id="KW-1185">Reference proteome</keyword>
<protein>
    <submittedName>
        <fullName evidence="2">Uncharacterized protein</fullName>
    </submittedName>
</protein>
<proteinExistence type="predicted"/>
<dbReference type="AlphaFoldDB" id="A0AAN9DFH2"/>
<organism evidence="2 3">
    <name type="scientific">Phoxinus phoxinus</name>
    <name type="common">Eurasian minnow</name>
    <dbReference type="NCBI Taxonomy" id="58324"/>
    <lineage>
        <taxon>Eukaryota</taxon>
        <taxon>Metazoa</taxon>
        <taxon>Chordata</taxon>
        <taxon>Craniata</taxon>
        <taxon>Vertebrata</taxon>
        <taxon>Euteleostomi</taxon>
        <taxon>Actinopterygii</taxon>
        <taxon>Neopterygii</taxon>
        <taxon>Teleostei</taxon>
        <taxon>Ostariophysi</taxon>
        <taxon>Cypriniformes</taxon>
        <taxon>Leuciscidae</taxon>
        <taxon>Phoxininae</taxon>
        <taxon>Phoxinus</taxon>
    </lineage>
</organism>
<dbReference type="Proteomes" id="UP001364617">
    <property type="component" value="Unassembled WGS sequence"/>
</dbReference>
<gene>
    <name evidence="2" type="ORF">R3I93_004532</name>
</gene>
<evidence type="ECO:0000313" key="3">
    <source>
        <dbReference type="Proteomes" id="UP001364617"/>
    </source>
</evidence>
<reference evidence="2 3" key="1">
    <citation type="submission" date="2024-02" db="EMBL/GenBank/DDBJ databases">
        <title>Chromosome-level genome assembly of the Eurasian Minnow (Phoxinus phoxinus).</title>
        <authorList>
            <person name="Oriowo T.O."/>
            <person name="Martin S."/>
            <person name="Stange M."/>
            <person name="Chrysostomakis Y."/>
            <person name="Brown T."/>
            <person name="Winkler S."/>
            <person name="Kukowka S."/>
            <person name="Myers E.W."/>
            <person name="Bohne A."/>
        </authorList>
    </citation>
    <scope>NUCLEOTIDE SEQUENCE [LARGE SCALE GENOMIC DNA]</scope>
    <source>
        <strain evidence="2">ZFMK-TIS-60720</strain>
        <tissue evidence="2">Whole Organism</tissue>
    </source>
</reference>
<evidence type="ECO:0000313" key="2">
    <source>
        <dbReference type="EMBL" id="KAK7172247.1"/>
    </source>
</evidence>
<accession>A0AAN9DFH2</accession>
<feature type="compositionally biased region" description="Basic and acidic residues" evidence="1">
    <location>
        <begin position="1"/>
        <end position="20"/>
    </location>
</feature>
<feature type="region of interest" description="Disordered" evidence="1">
    <location>
        <begin position="1"/>
        <end position="45"/>
    </location>
</feature>
<evidence type="ECO:0000256" key="1">
    <source>
        <dbReference type="SAM" id="MobiDB-lite"/>
    </source>
</evidence>
<name>A0AAN9DFH2_9TELE</name>
<comment type="caution">
    <text evidence="2">The sequence shown here is derived from an EMBL/GenBank/DDBJ whole genome shotgun (WGS) entry which is preliminary data.</text>
</comment>
<sequence length="75" mass="8601">MIVHRNSDDETRSIAHRGETHSSSTLRFMDIDSARRTRHHRKRAANAGYSARVTLLLLRSSLRECAARVCVVLRQ</sequence>
<dbReference type="EMBL" id="JAYKXH010000004">
    <property type="protein sequence ID" value="KAK7172247.1"/>
    <property type="molecule type" value="Genomic_DNA"/>
</dbReference>